<feature type="compositionally biased region" description="Low complexity" evidence="3">
    <location>
        <begin position="38"/>
        <end position="59"/>
    </location>
</feature>
<reference evidence="6" key="1">
    <citation type="journal article" date="2023" name="Commun. Biol.">
        <title>Genome analysis of Parmales, the sister group of diatoms, reveals the evolutionary specialization of diatoms from phago-mixotrophs to photoautotrophs.</title>
        <authorList>
            <person name="Ban H."/>
            <person name="Sato S."/>
            <person name="Yoshikawa S."/>
            <person name="Yamada K."/>
            <person name="Nakamura Y."/>
            <person name="Ichinomiya M."/>
            <person name="Sato N."/>
            <person name="Blanc-Mathieu R."/>
            <person name="Endo H."/>
            <person name="Kuwata A."/>
            <person name="Ogata H."/>
        </authorList>
    </citation>
    <scope>NUCLEOTIDE SEQUENCE [LARGE SCALE GENOMIC DNA]</scope>
</reference>
<evidence type="ECO:0000313" key="5">
    <source>
        <dbReference type="EMBL" id="GMH77185.1"/>
    </source>
</evidence>
<dbReference type="Proteomes" id="UP001162640">
    <property type="component" value="Unassembled WGS sequence"/>
</dbReference>
<accession>A0A9W7B099</accession>
<protein>
    <recommendedName>
        <fullName evidence="4">Yippee/Mis18/Cereblon domain-containing protein</fullName>
    </recommendedName>
</protein>
<sequence length="277" mass="30155">MPTQVHLPQSPLLSPVTGDSCSKKKRKSPKEGSDSKFGRSSSSLELLAASQNSANITTTRTKKKNRTSRTALTDVSNDSEIFNADDSFTSKTSFLQSPSTPTLPDVPTCNLDVSLDESVTTCDCGFVNALNWSVCAACGEHARGGGKDLSEEENEEEEKSFNESAEVMLNSSTPQSSSKKSQKITLVLQCTGCRRVISDSSAILSYSNSTMLLSAVRNTIPLIRQPKVSSGKKVQCRSCFMDLGFFNCERGYEVEIDKLETTVLGEFHEGVEEFEGR</sequence>
<gene>
    <name evidence="5" type="ORF">TL16_g07324</name>
</gene>
<dbReference type="Pfam" id="PF03226">
    <property type="entry name" value="Yippee-Mis18"/>
    <property type="match status" value="1"/>
</dbReference>
<evidence type="ECO:0000313" key="6">
    <source>
        <dbReference type="Proteomes" id="UP001162640"/>
    </source>
</evidence>
<feature type="compositionally biased region" description="Low complexity" evidence="3">
    <location>
        <begin position="162"/>
        <end position="177"/>
    </location>
</feature>
<evidence type="ECO:0000256" key="2">
    <source>
        <dbReference type="ARBA" id="ARBA00022833"/>
    </source>
</evidence>
<evidence type="ECO:0000259" key="4">
    <source>
        <dbReference type="Pfam" id="PF03226"/>
    </source>
</evidence>
<evidence type="ECO:0000256" key="1">
    <source>
        <dbReference type="ARBA" id="ARBA00022723"/>
    </source>
</evidence>
<dbReference type="EMBL" id="BLQM01000230">
    <property type="protein sequence ID" value="GMH77185.1"/>
    <property type="molecule type" value="Genomic_DNA"/>
</dbReference>
<organism evidence="5 6">
    <name type="scientific">Triparma laevis f. inornata</name>
    <dbReference type="NCBI Taxonomy" id="1714386"/>
    <lineage>
        <taxon>Eukaryota</taxon>
        <taxon>Sar</taxon>
        <taxon>Stramenopiles</taxon>
        <taxon>Ochrophyta</taxon>
        <taxon>Bolidophyceae</taxon>
        <taxon>Parmales</taxon>
        <taxon>Triparmaceae</taxon>
        <taxon>Triparma</taxon>
    </lineage>
</organism>
<proteinExistence type="predicted"/>
<dbReference type="GO" id="GO:0046872">
    <property type="term" value="F:metal ion binding"/>
    <property type="evidence" value="ECO:0007669"/>
    <property type="project" value="UniProtKB-KW"/>
</dbReference>
<name>A0A9W7B099_9STRA</name>
<keyword evidence="2" id="KW-0862">Zinc</keyword>
<dbReference type="AlphaFoldDB" id="A0A9W7B099"/>
<dbReference type="InterPro" id="IPR004910">
    <property type="entry name" value="Yippee/Mis18/Cereblon"/>
</dbReference>
<comment type="caution">
    <text evidence="5">The sequence shown here is derived from an EMBL/GenBank/DDBJ whole genome shotgun (WGS) entry which is preliminary data.</text>
</comment>
<evidence type="ECO:0000256" key="3">
    <source>
        <dbReference type="SAM" id="MobiDB-lite"/>
    </source>
</evidence>
<feature type="domain" description="Yippee/Mis18/Cereblon" evidence="4">
    <location>
        <begin position="186"/>
        <end position="245"/>
    </location>
</feature>
<feature type="region of interest" description="Disordered" evidence="3">
    <location>
        <begin position="1"/>
        <end position="72"/>
    </location>
</feature>
<keyword evidence="1" id="KW-0479">Metal-binding</keyword>
<feature type="region of interest" description="Disordered" evidence="3">
    <location>
        <begin position="144"/>
        <end position="177"/>
    </location>
</feature>